<dbReference type="RefSeq" id="WP_119775740.1">
    <property type="nucleotide sequence ID" value="NZ_QYUK01000008.1"/>
</dbReference>
<dbReference type="EMBL" id="QYUK01000008">
    <property type="protein sequence ID" value="RJF94558.1"/>
    <property type="molecule type" value="Genomic_DNA"/>
</dbReference>
<sequence length="366" mass="38366">MKKSTAAAVIIIAGAVAAAAWWQFGRDAAPPAQAGWNMGPVPVVAAPVTVAEAIETIRAVGNTEANAAIIVASEIEGRLRSLTAQENAFVDTGAVIAELDDGLYQAQLSQALAELAVAKSNYARADKLGDRGFGTGRERDEALAALRTAEAAVATAQTLIGKTKLVAPFPGKLGLWKVSPGAYLDTGTAITNLENTQVIKVDFRVPERVLARVAIGQAIRLTVDAMPGEVFSGEIFAIDPRVDAAGRSLLVRARVPNDDQRLHPGMFARVELIVEKRPNAVFVEERALVSQGSDRFVFKVVEGKAVFVKVTLGVRHEGLVEVREGLAPGDVVVLDGQLKLGPDTPVQLIDLAPVAGQAPGAVPNGG</sequence>
<dbReference type="SUPFAM" id="SSF111369">
    <property type="entry name" value="HlyD-like secretion proteins"/>
    <property type="match status" value="1"/>
</dbReference>
<feature type="domain" description="Multidrug resistance protein MdtA-like barrel-sandwich hybrid" evidence="3">
    <location>
        <begin position="71"/>
        <end position="191"/>
    </location>
</feature>
<dbReference type="Gene3D" id="2.40.420.20">
    <property type="match status" value="1"/>
</dbReference>
<name>A0A418WTK2_9PROT</name>
<dbReference type="Gene3D" id="2.40.30.170">
    <property type="match status" value="1"/>
</dbReference>
<dbReference type="InterPro" id="IPR058624">
    <property type="entry name" value="MdtA-like_HH"/>
</dbReference>
<evidence type="ECO:0000313" key="6">
    <source>
        <dbReference type="EMBL" id="RJF94558.1"/>
    </source>
</evidence>
<reference evidence="6 7" key="1">
    <citation type="submission" date="2018-09" db="EMBL/GenBank/DDBJ databases">
        <authorList>
            <person name="Zhu H."/>
        </authorList>
    </citation>
    <scope>NUCLEOTIDE SEQUENCE [LARGE SCALE GENOMIC DNA]</scope>
    <source>
        <strain evidence="6 7">K1W22B-8</strain>
    </source>
</reference>
<evidence type="ECO:0000259" key="5">
    <source>
        <dbReference type="Pfam" id="PF25989"/>
    </source>
</evidence>
<dbReference type="InterPro" id="IPR058792">
    <property type="entry name" value="Beta-barrel_RND_2"/>
</dbReference>
<dbReference type="PANTHER" id="PTHR30469">
    <property type="entry name" value="MULTIDRUG RESISTANCE PROTEIN MDTA"/>
    <property type="match status" value="1"/>
</dbReference>
<dbReference type="PANTHER" id="PTHR30469:SF36">
    <property type="entry name" value="BLL3903 PROTEIN"/>
    <property type="match status" value="1"/>
</dbReference>
<evidence type="ECO:0000259" key="2">
    <source>
        <dbReference type="Pfam" id="PF25876"/>
    </source>
</evidence>
<dbReference type="AlphaFoldDB" id="A0A418WTK2"/>
<feature type="domain" description="YknX-like C-terminal permuted SH3-like" evidence="5">
    <location>
        <begin position="285"/>
        <end position="340"/>
    </location>
</feature>
<feature type="domain" description="CusB-like beta-barrel" evidence="4">
    <location>
        <begin position="201"/>
        <end position="272"/>
    </location>
</feature>
<dbReference type="GO" id="GO:0015562">
    <property type="term" value="F:efflux transmembrane transporter activity"/>
    <property type="evidence" value="ECO:0007669"/>
    <property type="project" value="TreeGrafter"/>
</dbReference>
<evidence type="ECO:0000259" key="4">
    <source>
        <dbReference type="Pfam" id="PF25954"/>
    </source>
</evidence>
<dbReference type="FunFam" id="2.40.30.170:FF:000010">
    <property type="entry name" value="Efflux RND transporter periplasmic adaptor subunit"/>
    <property type="match status" value="1"/>
</dbReference>
<dbReference type="InterPro" id="IPR058625">
    <property type="entry name" value="MdtA-like_BSH"/>
</dbReference>
<dbReference type="Gene3D" id="1.10.287.470">
    <property type="entry name" value="Helix hairpin bin"/>
    <property type="match status" value="1"/>
</dbReference>
<accession>A0A418WTK2</accession>
<keyword evidence="7" id="KW-1185">Reference proteome</keyword>
<dbReference type="Pfam" id="PF25954">
    <property type="entry name" value="Beta-barrel_RND_2"/>
    <property type="match status" value="1"/>
</dbReference>
<evidence type="ECO:0000313" key="7">
    <source>
        <dbReference type="Proteomes" id="UP000284605"/>
    </source>
</evidence>
<dbReference type="InterPro" id="IPR058637">
    <property type="entry name" value="YknX-like_C"/>
</dbReference>
<organism evidence="6 7">
    <name type="scientific">Oleomonas cavernae</name>
    <dbReference type="NCBI Taxonomy" id="2320859"/>
    <lineage>
        <taxon>Bacteria</taxon>
        <taxon>Pseudomonadati</taxon>
        <taxon>Pseudomonadota</taxon>
        <taxon>Alphaproteobacteria</taxon>
        <taxon>Acetobacterales</taxon>
        <taxon>Acetobacteraceae</taxon>
        <taxon>Oleomonas</taxon>
    </lineage>
</organism>
<evidence type="ECO:0000256" key="1">
    <source>
        <dbReference type="ARBA" id="ARBA00009477"/>
    </source>
</evidence>
<gene>
    <name evidence="6" type="ORF">D3874_01600</name>
</gene>
<dbReference type="Pfam" id="PF25876">
    <property type="entry name" value="HH_MFP_RND"/>
    <property type="match status" value="1"/>
</dbReference>
<dbReference type="GO" id="GO:1990281">
    <property type="term" value="C:efflux pump complex"/>
    <property type="evidence" value="ECO:0007669"/>
    <property type="project" value="TreeGrafter"/>
</dbReference>
<dbReference type="OrthoDB" id="9806939at2"/>
<proteinExistence type="inferred from homology"/>
<dbReference type="Gene3D" id="2.40.50.100">
    <property type="match status" value="1"/>
</dbReference>
<comment type="similarity">
    <text evidence="1">Belongs to the membrane fusion protein (MFP) (TC 8.A.1) family.</text>
</comment>
<dbReference type="Proteomes" id="UP000284605">
    <property type="component" value="Unassembled WGS sequence"/>
</dbReference>
<feature type="domain" description="Multidrug resistance protein MdtA-like alpha-helical hairpin" evidence="2">
    <location>
        <begin position="104"/>
        <end position="159"/>
    </location>
</feature>
<dbReference type="Pfam" id="PF25917">
    <property type="entry name" value="BSH_RND"/>
    <property type="match status" value="1"/>
</dbReference>
<protein>
    <submittedName>
        <fullName evidence="6">Efflux RND transporter periplasmic adaptor subunit</fullName>
    </submittedName>
</protein>
<comment type="caution">
    <text evidence="6">The sequence shown here is derived from an EMBL/GenBank/DDBJ whole genome shotgun (WGS) entry which is preliminary data.</text>
</comment>
<dbReference type="NCBIfam" id="TIGR01730">
    <property type="entry name" value="RND_mfp"/>
    <property type="match status" value="1"/>
</dbReference>
<dbReference type="InterPro" id="IPR006143">
    <property type="entry name" value="RND_pump_MFP"/>
</dbReference>
<evidence type="ECO:0000259" key="3">
    <source>
        <dbReference type="Pfam" id="PF25917"/>
    </source>
</evidence>
<dbReference type="Pfam" id="PF25989">
    <property type="entry name" value="YknX_C"/>
    <property type="match status" value="1"/>
</dbReference>